<organism evidence="4 5">
    <name type="scientific">Glossina fuscipes</name>
    <dbReference type="NCBI Taxonomy" id="7396"/>
    <lineage>
        <taxon>Eukaryota</taxon>
        <taxon>Metazoa</taxon>
        <taxon>Ecdysozoa</taxon>
        <taxon>Arthropoda</taxon>
        <taxon>Hexapoda</taxon>
        <taxon>Insecta</taxon>
        <taxon>Pterygota</taxon>
        <taxon>Neoptera</taxon>
        <taxon>Endopterygota</taxon>
        <taxon>Diptera</taxon>
        <taxon>Brachycera</taxon>
        <taxon>Muscomorpha</taxon>
        <taxon>Hippoboscoidea</taxon>
        <taxon>Glossinidae</taxon>
        <taxon>Glossina</taxon>
    </lineage>
</organism>
<dbReference type="Proteomes" id="UP000092443">
    <property type="component" value="Unplaced"/>
</dbReference>
<dbReference type="InterPro" id="IPR039146">
    <property type="entry name" value="GPANK1"/>
</dbReference>
<reference evidence="5" key="1">
    <citation type="submission" date="2025-08" db="UniProtKB">
        <authorList>
            <consortium name="RefSeq"/>
        </authorList>
    </citation>
    <scope>IDENTIFICATION</scope>
    <source>
        <tissue evidence="5">Whole body pupa</tissue>
    </source>
</reference>
<dbReference type="PROSITE" id="PS50174">
    <property type="entry name" value="G_PATCH"/>
    <property type="match status" value="1"/>
</dbReference>
<evidence type="ECO:0000313" key="5">
    <source>
        <dbReference type="RefSeq" id="XP_037895923.1"/>
    </source>
</evidence>
<keyword evidence="4" id="KW-1185">Reference proteome</keyword>
<evidence type="ECO:0000313" key="4">
    <source>
        <dbReference type="Proteomes" id="UP000092443"/>
    </source>
</evidence>
<evidence type="ECO:0000259" key="3">
    <source>
        <dbReference type="PROSITE" id="PS50174"/>
    </source>
</evidence>
<protein>
    <submittedName>
        <fullName evidence="5">G patch domain and ankyrin repeat-containing protein 1 homolog</fullName>
    </submittedName>
</protein>
<dbReference type="PANTHER" id="PTHR20923">
    <property type="entry name" value="BAT4 PROTEIN-RELATED"/>
    <property type="match status" value="1"/>
</dbReference>
<sequence>MEPQAEQLHPNWRALATLNIPMKRFIPEGCIIKDNQLVIDEKRELDKFNGEEIEQFYKQVIEKNIKISKNYKQENAPIKTEYHNTPQENFDKQRFHCYATENKAEKLLQISYKDNDINTLDNYGWSGLMMSACAGATEAVKVLLRLGANRAIKDKSQRTAKDLALKKGFYHIAELLENPTSPDCQADQDKVPISYKQKPLKPFYCSECKQTFMETAPRQHYTSTVHQFNVRSSLPLNKLQKFNIPSRNKGLQLMVKQGWDKESGLGPSQNGRLYPVKTVIRKRRSGLGVEQQVARVTHFQAFDREAVRRHNSDYYSKKPHGKDKPRNRNDIRKERQRERKHEKRLRHELS</sequence>
<keyword evidence="1" id="KW-0040">ANK repeat</keyword>
<dbReference type="SMART" id="SM00443">
    <property type="entry name" value="G_patch"/>
    <property type="match status" value="1"/>
</dbReference>
<dbReference type="PANTHER" id="PTHR20923:SF1">
    <property type="entry name" value="G PATCH DOMAIN AND ANKYRIN REPEAT-CONTAINING PROTEIN 1"/>
    <property type="match status" value="1"/>
</dbReference>
<dbReference type="Gene3D" id="1.25.40.20">
    <property type="entry name" value="Ankyrin repeat-containing domain"/>
    <property type="match status" value="1"/>
</dbReference>
<dbReference type="RefSeq" id="XP_037895923.1">
    <property type="nucleotide sequence ID" value="XM_038039995.1"/>
</dbReference>
<proteinExistence type="predicted"/>
<feature type="domain" description="G-patch" evidence="3">
    <location>
        <begin position="246"/>
        <end position="292"/>
    </location>
</feature>
<dbReference type="KEGG" id="gfs:119641380"/>
<evidence type="ECO:0000256" key="1">
    <source>
        <dbReference type="PROSITE-ProRule" id="PRU00023"/>
    </source>
</evidence>
<dbReference type="InterPro" id="IPR002110">
    <property type="entry name" value="Ankyrin_rpt"/>
</dbReference>
<evidence type="ECO:0000256" key="2">
    <source>
        <dbReference type="SAM" id="MobiDB-lite"/>
    </source>
</evidence>
<dbReference type="PROSITE" id="PS50088">
    <property type="entry name" value="ANK_REPEAT"/>
    <property type="match status" value="1"/>
</dbReference>
<dbReference type="Pfam" id="PF01585">
    <property type="entry name" value="G-patch"/>
    <property type="match status" value="1"/>
</dbReference>
<dbReference type="Pfam" id="PF12796">
    <property type="entry name" value="Ank_2"/>
    <property type="match status" value="1"/>
</dbReference>
<name>A0A9C6DY34_9MUSC</name>
<dbReference type="GO" id="GO:0003676">
    <property type="term" value="F:nucleic acid binding"/>
    <property type="evidence" value="ECO:0007669"/>
    <property type="project" value="InterPro"/>
</dbReference>
<feature type="region of interest" description="Disordered" evidence="2">
    <location>
        <begin position="310"/>
        <end position="350"/>
    </location>
</feature>
<gene>
    <name evidence="5" type="primary">LOC119641380</name>
</gene>
<dbReference type="InterPro" id="IPR036770">
    <property type="entry name" value="Ankyrin_rpt-contain_sf"/>
</dbReference>
<dbReference type="InterPro" id="IPR000467">
    <property type="entry name" value="G_patch_dom"/>
</dbReference>
<accession>A0A9C6DY34</accession>
<dbReference type="AlphaFoldDB" id="A0A9C6DY34"/>
<feature type="repeat" description="ANK" evidence="1">
    <location>
        <begin position="123"/>
        <end position="155"/>
    </location>
</feature>
<dbReference type="GeneID" id="119641380"/>
<dbReference type="SUPFAM" id="SSF48403">
    <property type="entry name" value="Ankyrin repeat"/>
    <property type="match status" value="1"/>
</dbReference>